<sequence>MVHPTRTPQTTTDKIQPHSPTRKTISVDVEVDSHLVLTYDSTEDHLTSATMVPTLSYPYSTHCQLSAIDDIYSVDSGTDCIFSTADIQNNNQTNLERYGTIPDMFHKRNIWTEGLEWPEEELFVIHSNPQGFQRQFDLNGKQGRTEFLKNSRKHDFGLKPNIPLKLTIGKGPPVYDAQTNDILASIGDRKQSSVVNNSINYSIVNSQLVKKSSDPTNPTATLHVAISDPKREKRIREYLKKYFPREIQNISEEVFKQGRDGCNESKGVCQGPCSQRIKDPRPTRFTRSLERTVCFEPLLRTISKHRLNASEKQSERELRKPERQQQKLTNVYVVHKKLTEKTQDSNDPKVRRHNRVTIAARHSSETLANDKRVGFRDKTANRIRRSNLGDLNTTANSEENRKSVKCLQSTSARMEPTNLLKTISTKFQLEKRTYSTTPLPKQNGTVFCEERTRNCVGDLSLPALGTIKSNGFADKISQVNRLQEKLEKIRRQIKQLQNYNNVGRVFCMADTFIRILCAQLAPHILKAAVETPCYPDLRSKNRRFASVNLIALPRSFVDSILQLKAPWKDGKKHLPNRKPVKRLCLKEETSAISILDEESESVCITKLDVSDDNSSQSALFKETSVHPQMATSRESQKTEKYHRGRIGKLCHLMALPSWEQKYMGLRRNKRISSAIMLAWKDTCAFGKSHSGWLRYTAQGLIKRRDRHNKDKKK</sequence>
<dbReference type="AlphaFoldDB" id="A0A075A333"/>
<reference evidence="3 4" key="1">
    <citation type="submission" date="2013-11" db="EMBL/GenBank/DDBJ databases">
        <title>Opisthorchis viverrini - life in the bile duct.</title>
        <authorList>
            <person name="Young N.D."/>
            <person name="Nagarajan N."/>
            <person name="Lin S.J."/>
            <person name="Korhonen P.K."/>
            <person name="Jex A.R."/>
            <person name="Hall R.S."/>
            <person name="Safavi-Hemami H."/>
            <person name="Kaewkong W."/>
            <person name="Bertrand D."/>
            <person name="Gao S."/>
            <person name="Seet Q."/>
            <person name="Wongkham S."/>
            <person name="Teh B.T."/>
            <person name="Wongkham C."/>
            <person name="Intapan P.M."/>
            <person name="Maleewong W."/>
            <person name="Yang X."/>
            <person name="Hu M."/>
            <person name="Wang Z."/>
            <person name="Hofmann A."/>
            <person name="Sternberg P.W."/>
            <person name="Tan P."/>
            <person name="Wang J."/>
            <person name="Gasser R.B."/>
        </authorList>
    </citation>
    <scope>NUCLEOTIDE SEQUENCE [LARGE SCALE GENOMIC DNA]</scope>
</reference>
<feature type="region of interest" description="Disordered" evidence="2">
    <location>
        <begin position="1"/>
        <end position="22"/>
    </location>
</feature>
<dbReference type="OrthoDB" id="6257502at2759"/>
<protein>
    <submittedName>
        <fullName evidence="3">Uncharacterized protein</fullName>
    </submittedName>
</protein>
<evidence type="ECO:0000313" key="4">
    <source>
        <dbReference type="Proteomes" id="UP000054324"/>
    </source>
</evidence>
<feature type="region of interest" description="Disordered" evidence="2">
    <location>
        <begin position="618"/>
        <end position="640"/>
    </location>
</feature>
<evidence type="ECO:0000256" key="2">
    <source>
        <dbReference type="SAM" id="MobiDB-lite"/>
    </source>
</evidence>
<dbReference type="EMBL" id="KL596620">
    <property type="protein sequence ID" value="KER34108.1"/>
    <property type="molecule type" value="Genomic_DNA"/>
</dbReference>
<organism evidence="3 4">
    <name type="scientific">Opisthorchis viverrini</name>
    <name type="common">Southeast Asian liver fluke</name>
    <dbReference type="NCBI Taxonomy" id="6198"/>
    <lineage>
        <taxon>Eukaryota</taxon>
        <taxon>Metazoa</taxon>
        <taxon>Spiralia</taxon>
        <taxon>Lophotrochozoa</taxon>
        <taxon>Platyhelminthes</taxon>
        <taxon>Trematoda</taxon>
        <taxon>Digenea</taxon>
        <taxon>Opisthorchiida</taxon>
        <taxon>Opisthorchiata</taxon>
        <taxon>Opisthorchiidae</taxon>
        <taxon>Opisthorchis</taxon>
    </lineage>
</organism>
<dbReference type="Proteomes" id="UP000054324">
    <property type="component" value="Unassembled WGS sequence"/>
</dbReference>
<proteinExistence type="predicted"/>
<feature type="coiled-coil region" evidence="1">
    <location>
        <begin position="472"/>
        <end position="502"/>
    </location>
</feature>
<dbReference type="CTD" id="20314468"/>
<feature type="region of interest" description="Disordered" evidence="2">
    <location>
        <begin position="306"/>
        <end position="328"/>
    </location>
</feature>
<dbReference type="GeneID" id="20314468"/>
<feature type="compositionally biased region" description="Basic and acidic residues" evidence="2">
    <location>
        <begin position="308"/>
        <end position="325"/>
    </location>
</feature>
<keyword evidence="1" id="KW-0175">Coiled coil</keyword>
<keyword evidence="4" id="KW-1185">Reference proteome</keyword>
<gene>
    <name evidence="3" type="ORF">T265_00280</name>
</gene>
<evidence type="ECO:0000313" key="3">
    <source>
        <dbReference type="EMBL" id="KER34108.1"/>
    </source>
</evidence>
<dbReference type="KEGG" id="ovi:T265_00280"/>
<dbReference type="RefSeq" id="XP_009162252.1">
    <property type="nucleotide sequence ID" value="XM_009163988.1"/>
</dbReference>
<name>A0A075A333_OPIVI</name>
<accession>A0A075A333</accession>
<evidence type="ECO:0000256" key="1">
    <source>
        <dbReference type="SAM" id="Coils"/>
    </source>
</evidence>